<reference evidence="3" key="1">
    <citation type="submission" date="2023-01" db="EMBL/GenBank/DDBJ databases">
        <title>Genome assembly of the deep-sea coral Lophelia pertusa.</title>
        <authorList>
            <person name="Herrera S."/>
            <person name="Cordes E."/>
        </authorList>
    </citation>
    <scope>NUCLEOTIDE SEQUENCE</scope>
    <source>
        <strain evidence="3">USNM1676648</strain>
        <tissue evidence="3">Polyp</tissue>
    </source>
</reference>
<keyword evidence="4" id="KW-1185">Reference proteome</keyword>
<proteinExistence type="predicted"/>
<dbReference type="Proteomes" id="UP001163046">
    <property type="component" value="Unassembled WGS sequence"/>
</dbReference>
<keyword evidence="2" id="KW-0472">Membrane</keyword>
<name>A0A9W9ZCJ1_9CNID</name>
<feature type="region of interest" description="Disordered" evidence="1">
    <location>
        <begin position="124"/>
        <end position="143"/>
    </location>
</feature>
<dbReference type="AlphaFoldDB" id="A0A9W9ZCJ1"/>
<protein>
    <submittedName>
        <fullName evidence="3">Uncharacterized protein</fullName>
    </submittedName>
</protein>
<organism evidence="3 4">
    <name type="scientific">Desmophyllum pertusum</name>
    <dbReference type="NCBI Taxonomy" id="174260"/>
    <lineage>
        <taxon>Eukaryota</taxon>
        <taxon>Metazoa</taxon>
        <taxon>Cnidaria</taxon>
        <taxon>Anthozoa</taxon>
        <taxon>Hexacorallia</taxon>
        <taxon>Scleractinia</taxon>
        <taxon>Caryophylliina</taxon>
        <taxon>Caryophylliidae</taxon>
        <taxon>Desmophyllum</taxon>
    </lineage>
</organism>
<evidence type="ECO:0000256" key="1">
    <source>
        <dbReference type="SAM" id="MobiDB-lite"/>
    </source>
</evidence>
<evidence type="ECO:0000313" key="4">
    <source>
        <dbReference type="Proteomes" id="UP001163046"/>
    </source>
</evidence>
<gene>
    <name evidence="3" type="ORF">OS493_019648</name>
</gene>
<accession>A0A9W9ZCJ1</accession>
<keyword evidence="2" id="KW-1133">Transmembrane helix</keyword>
<evidence type="ECO:0000313" key="3">
    <source>
        <dbReference type="EMBL" id="KAJ7378950.1"/>
    </source>
</evidence>
<evidence type="ECO:0000256" key="2">
    <source>
        <dbReference type="SAM" id="Phobius"/>
    </source>
</evidence>
<comment type="caution">
    <text evidence="3">The sequence shown here is derived from an EMBL/GenBank/DDBJ whole genome shotgun (WGS) entry which is preliminary data.</text>
</comment>
<feature type="transmembrane region" description="Helical" evidence="2">
    <location>
        <begin position="12"/>
        <end position="29"/>
    </location>
</feature>
<sequence>MASGPSWKCVYWSFSILILILLSLHLFIPDRYDLFLPFRKASNDDAPWFKRRIAKELNEIHLEMKTLLINKQIPSARLVQRLGGIVKRLDNSLQPSTTSAETVSKTVVWMCVQMSTKGQRLVTHTMPRDGQSPTVPMPNRFVL</sequence>
<dbReference type="EMBL" id="MU826361">
    <property type="protein sequence ID" value="KAJ7378950.1"/>
    <property type="molecule type" value="Genomic_DNA"/>
</dbReference>
<keyword evidence="2" id="KW-0812">Transmembrane</keyword>